<organism evidence="2 3">
    <name type="scientific">Williamsia herbipolensis</name>
    <dbReference type="NCBI Taxonomy" id="1603258"/>
    <lineage>
        <taxon>Bacteria</taxon>
        <taxon>Bacillati</taxon>
        <taxon>Actinomycetota</taxon>
        <taxon>Actinomycetes</taxon>
        <taxon>Mycobacteriales</taxon>
        <taxon>Nocardiaceae</taxon>
        <taxon>Williamsia</taxon>
    </lineage>
</organism>
<dbReference type="EMBL" id="CP108021">
    <property type="protein sequence ID" value="WUM19532.1"/>
    <property type="molecule type" value="Genomic_DNA"/>
</dbReference>
<dbReference type="KEGG" id="whr:OG579_17775"/>
<dbReference type="Pfam" id="PF06013">
    <property type="entry name" value="WXG100"/>
    <property type="match status" value="1"/>
</dbReference>
<dbReference type="InterPro" id="IPR010310">
    <property type="entry name" value="T7SS_ESAT-6-like"/>
</dbReference>
<dbReference type="Proteomes" id="UP001432128">
    <property type="component" value="Chromosome"/>
</dbReference>
<evidence type="ECO:0000256" key="1">
    <source>
        <dbReference type="SAM" id="Coils"/>
    </source>
</evidence>
<evidence type="ECO:0000313" key="2">
    <source>
        <dbReference type="EMBL" id="WUM19532.1"/>
    </source>
</evidence>
<dbReference type="RefSeq" id="WP_045824306.1">
    <property type="nucleotide sequence ID" value="NZ_CP108021.1"/>
</dbReference>
<evidence type="ECO:0000313" key="3">
    <source>
        <dbReference type="Proteomes" id="UP001432128"/>
    </source>
</evidence>
<protein>
    <submittedName>
        <fullName evidence="2">WXG100 family type VII secretion target</fullName>
    </submittedName>
</protein>
<accession>A0AAU4K0B4</accession>
<keyword evidence="3" id="KW-1185">Reference proteome</keyword>
<sequence length="96" mass="10348">MGQIHYDYAGIEGLLSQAKNEQAQLVQMTEEMNGIRNQTASLWEDPASAEAFQAVYQKWIQGSHEVQQVLASIVTAAGSGNSDMQSTNSSIASGWG</sequence>
<dbReference type="InterPro" id="IPR036689">
    <property type="entry name" value="ESAT-6-like_sf"/>
</dbReference>
<dbReference type="Gene3D" id="1.10.287.1060">
    <property type="entry name" value="ESAT-6-like"/>
    <property type="match status" value="1"/>
</dbReference>
<reference evidence="2 3" key="1">
    <citation type="submission" date="2022-10" db="EMBL/GenBank/DDBJ databases">
        <title>The complete genomes of actinobacterial strains from the NBC collection.</title>
        <authorList>
            <person name="Joergensen T.S."/>
            <person name="Alvarez Arevalo M."/>
            <person name="Sterndorff E.B."/>
            <person name="Faurdal D."/>
            <person name="Vuksanovic O."/>
            <person name="Mourched A.-S."/>
            <person name="Charusanti P."/>
            <person name="Shaw S."/>
            <person name="Blin K."/>
            <person name="Weber T."/>
        </authorList>
    </citation>
    <scope>NUCLEOTIDE SEQUENCE [LARGE SCALE GENOMIC DNA]</scope>
    <source>
        <strain evidence="2 3">NBC_00319</strain>
    </source>
</reference>
<dbReference type="AlphaFoldDB" id="A0AAU4K0B4"/>
<dbReference type="SUPFAM" id="SSF140453">
    <property type="entry name" value="EsxAB dimer-like"/>
    <property type="match status" value="1"/>
</dbReference>
<keyword evidence="1" id="KW-0175">Coiled coil</keyword>
<gene>
    <name evidence="2" type="ORF">OG579_17775</name>
</gene>
<name>A0AAU4K0B4_9NOCA</name>
<feature type="coiled-coil region" evidence="1">
    <location>
        <begin position="11"/>
        <end position="38"/>
    </location>
</feature>
<proteinExistence type="predicted"/>